<protein>
    <submittedName>
        <fullName evidence="2">Uncharacterized protein</fullName>
    </submittedName>
</protein>
<dbReference type="EMBL" id="JAEUBG010000839">
    <property type="protein sequence ID" value="KAH3687437.1"/>
    <property type="molecule type" value="Genomic_DNA"/>
</dbReference>
<gene>
    <name evidence="2" type="ORF">WICPIJ_001580</name>
</gene>
<accession>A0A9P8QAJ4</accession>
<reference evidence="2" key="2">
    <citation type="submission" date="2021-01" db="EMBL/GenBank/DDBJ databases">
        <authorList>
            <person name="Schikora-Tamarit M.A."/>
        </authorList>
    </citation>
    <scope>NUCLEOTIDE SEQUENCE</scope>
    <source>
        <strain evidence="2">CBS2887</strain>
    </source>
</reference>
<reference evidence="2" key="1">
    <citation type="journal article" date="2021" name="Open Biol.">
        <title>Shared evolutionary footprints suggest mitochondrial oxidative damage underlies multiple complex I losses in fungi.</title>
        <authorList>
            <person name="Schikora-Tamarit M.A."/>
            <person name="Marcet-Houben M."/>
            <person name="Nosek J."/>
            <person name="Gabaldon T."/>
        </authorList>
    </citation>
    <scope>NUCLEOTIDE SEQUENCE</scope>
    <source>
        <strain evidence="2">CBS2887</strain>
    </source>
</reference>
<name>A0A9P8QAJ4_WICPI</name>
<evidence type="ECO:0000313" key="2">
    <source>
        <dbReference type="EMBL" id="KAH3687437.1"/>
    </source>
</evidence>
<keyword evidence="3" id="KW-1185">Reference proteome</keyword>
<feature type="non-terminal residue" evidence="2">
    <location>
        <position position="1"/>
    </location>
</feature>
<organism evidence="2 3">
    <name type="scientific">Wickerhamomyces pijperi</name>
    <name type="common">Yeast</name>
    <name type="synonym">Pichia pijperi</name>
    <dbReference type="NCBI Taxonomy" id="599730"/>
    <lineage>
        <taxon>Eukaryota</taxon>
        <taxon>Fungi</taxon>
        <taxon>Dikarya</taxon>
        <taxon>Ascomycota</taxon>
        <taxon>Saccharomycotina</taxon>
        <taxon>Saccharomycetes</taxon>
        <taxon>Phaffomycetales</taxon>
        <taxon>Wickerhamomycetaceae</taxon>
        <taxon>Wickerhamomyces</taxon>
    </lineage>
</organism>
<comment type="caution">
    <text evidence="2">The sequence shown here is derived from an EMBL/GenBank/DDBJ whole genome shotgun (WGS) entry which is preliminary data.</text>
</comment>
<sequence length="63" mass="6511">DFQVSVAESRSLDACVGQHLDLSVSKDQQCPVHGFGRNSVATASGPGAVDRDGGNLDFVGAQH</sequence>
<evidence type="ECO:0000313" key="3">
    <source>
        <dbReference type="Proteomes" id="UP000774326"/>
    </source>
</evidence>
<dbReference type="AlphaFoldDB" id="A0A9P8QAJ4"/>
<proteinExistence type="predicted"/>
<dbReference type="Proteomes" id="UP000774326">
    <property type="component" value="Unassembled WGS sequence"/>
</dbReference>
<feature type="region of interest" description="Disordered" evidence="1">
    <location>
        <begin position="41"/>
        <end position="63"/>
    </location>
</feature>
<evidence type="ECO:0000256" key="1">
    <source>
        <dbReference type="SAM" id="MobiDB-lite"/>
    </source>
</evidence>